<dbReference type="AlphaFoldDB" id="A0A167K4S3"/>
<evidence type="ECO:0000256" key="3">
    <source>
        <dbReference type="PROSITE-ProRule" id="PRU00089"/>
    </source>
</evidence>
<dbReference type="VEuPathDB" id="FungiDB:PHYBLDRAFT_118587"/>
<organism evidence="5 6">
    <name type="scientific">Phycomyces blakesleeanus (strain ATCC 8743b / DSM 1359 / FGSC 10004 / NBRC 33097 / NRRL 1555)</name>
    <dbReference type="NCBI Taxonomy" id="763407"/>
    <lineage>
        <taxon>Eukaryota</taxon>
        <taxon>Fungi</taxon>
        <taxon>Fungi incertae sedis</taxon>
        <taxon>Mucoromycota</taxon>
        <taxon>Mucoromycotina</taxon>
        <taxon>Mucoromycetes</taxon>
        <taxon>Mucorales</taxon>
        <taxon>Phycomycetaceae</taxon>
        <taxon>Phycomyces</taxon>
    </lineage>
</organism>
<dbReference type="PANTHER" id="PTHR11829">
    <property type="entry name" value="FORKHEAD BOX PROTEIN"/>
    <property type="match status" value="1"/>
</dbReference>
<dbReference type="STRING" id="763407.A0A167K4S3"/>
<dbReference type="PANTHER" id="PTHR11829:SF343">
    <property type="entry name" value="FORK-HEAD DOMAIN-CONTAINING PROTEIN"/>
    <property type="match status" value="1"/>
</dbReference>
<keyword evidence="2 3" id="KW-0539">Nucleus</keyword>
<dbReference type="RefSeq" id="XP_018285319.1">
    <property type="nucleotide sequence ID" value="XM_018428644.1"/>
</dbReference>
<dbReference type="InterPro" id="IPR050211">
    <property type="entry name" value="FOX_domain-containing"/>
</dbReference>
<proteinExistence type="predicted"/>
<feature type="domain" description="Fork-head" evidence="4">
    <location>
        <begin position="26"/>
        <end position="105"/>
    </location>
</feature>
<dbReference type="Pfam" id="PF00250">
    <property type="entry name" value="Forkhead"/>
    <property type="match status" value="1"/>
</dbReference>
<dbReference type="InParanoid" id="A0A167K4S3"/>
<dbReference type="PROSITE" id="PS50039">
    <property type="entry name" value="FORK_HEAD_3"/>
    <property type="match status" value="1"/>
</dbReference>
<dbReference type="FunFam" id="1.10.10.10:FF:000135">
    <property type="entry name" value="forkhead box protein G1"/>
    <property type="match status" value="1"/>
</dbReference>
<comment type="subcellular location">
    <subcellularLocation>
        <location evidence="3">Nucleus</location>
    </subcellularLocation>
</comment>
<feature type="non-terminal residue" evidence="5">
    <location>
        <position position="105"/>
    </location>
</feature>
<dbReference type="GO" id="GO:0000981">
    <property type="term" value="F:DNA-binding transcription factor activity, RNA polymerase II-specific"/>
    <property type="evidence" value="ECO:0007669"/>
    <property type="project" value="TreeGrafter"/>
</dbReference>
<dbReference type="InterPro" id="IPR001766">
    <property type="entry name" value="Fork_head_dom"/>
</dbReference>
<evidence type="ECO:0000313" key="6">
    <source>
        <dbReference type="Proteomes" id="UP000077315"/>
    </source>
</evidence>
<dbReference type="InterPro" id="IPR036388">
    <property type="entry name" value="WH-like_DNA-bd_sf"/>
</dbReference>
<feature type="DNA-binding region" description="Fork-head" evidence="3">
    <location>
        <begin position="26"/>
        <end position="105"/>
    </location>
</feature>
<sequence length="105" mass="12413">MCPARTRSAWPVNIVTWWKPSQPREKPPYSYATLIAHAILSSKDGRLTLSDIYRWISVYYPFFTLGRRGWQNSIRHNLSLNKKWFVKLDRRPTQANPGKGCYWTL</sequence>
<dbReference type="PROSITE" id="PS00657">
    <property type="entry name" value="FORK_HEAD_1"/>
    <property type="match status" value="1"/>
</dbReference>
<evidence type="ECO:0000256" key="1">
    <source>
        <dbReference type="ARBA" id="ARBA00023125"/>
    </source>
</evidence>
<protein>
    <submittedName>
        <fullName evidence="5">Fork head transcription factor</fullName>
    </submittedName>
</protein>
<evidence type="ECO:0000259" key="4">
    <source>
        <dbReference type="PROSITE" id="PS50039"/>
    </source>
</evidence>
<keyword evidence="6" id="KW-1185">Reference proteome</keyword>
<dbReference type="GO" id="GO:0005634">
    <property type="term" value="C:nucleus"/>
    <property type="evidence" value="ECO:0007669"/>
    <property type="project" value="UniProtKB-SubCell"/>
</dbReference>
<dbReference type="Gene3D" id="1.10.10.10">
    <property type="entry name" value="Winged helix-like DNA-binding domain superfamily/Winged helix DNA-binding domain"/>
    <property type="match status" value="1"/>
</dbReference>
<dbReference type="GO" id="GO:0000978">
    <property type="term" value="F:RNA polymerase II cis-regulatory region sequence-specific DNA binding"/>
    <property type="evidence" value="ECO:0007669"/>
    <property type="project" value="TreeGrafter"/>
</dbReference>
<dbReference type="EMBL" id="KV441024">
    <property type="protein sequence ID" value="OAD67279.1"/>
    <property type="molecule type" value="Genomic_DNA"/>
</dbReference>
<keyword evidence="1 3" id="KW-0238">DNA-binding</keyword>
<reference evidence="6" key="1">
    <citation type="submission" date="2015-06" db="EMBL/GenBank/DDBJ databases">
        <title>Expansion of signal transduction pathways in fungi by whole-genome duplication.</title>
        <authorList>
            <consortium name="DOE Joint Genome Institute"/>
            <person name="Corrochano L.M."/>
            <person name="Kuo A."/>
            <person name="Marcet-Houben M."/>
            <person name="Polaino S."/>
            <person name="Salamov A."/>
            <person name="Villalobos J.M."/>
            <person name="Alvarez M.I."/>
            <person name="Avalos J."/>
            <person name="Benito E.P."/>
            <person name="Benoit I."/>
            <person name="Burger G."/>
            <person name="Camino L.P."/>
            <person name="Canovas D."/>
            <person name="Cerda-Olmedo E."/>
            <person name="Cheng J.-F."/>
            <person name="Dominguez A."/>
            <person name="Elias M."/>
            <person name="Eslava A.P."/>
            <person name="Glaser F."/>
            <person name="Grimwood J."/>
            <person name="Gutierrez G."/>
            <person name="Heitman J."/>
            <person name="Henrissat B."/>
            <person name="Iturriaga E.A."/>
            <person name="Lang B.F."/>
            <person name="Lavin J.L."/>
            <person name="Lee S."/>
            <person name="Li W."/>
            <person name="Lindquist E."/>
            <person name="Lopez-Garcia S."/>
            <person name="Luque E.M."/>
            <person name="Marcos A.T."/>
            <person name="Martin J."/>
            <person name="McCluskey K."/>
            <person name="Medina H.R."/>
            <person name="Miralles-Duran A."/>
            <person name="Miyazaki A."/>
            <person name="Munoz-Torres E."/>
            <person name="Oguiza J.A."/>
            <person name="Ohm R."/>
            <person name="Olmedo M."/>
            <person name="Orejas M."/>
            <person name="Ortiz-Castellanos L."/>
            <person name="Pisabarro A.G."/>
            <person name="Rodriguez-Romero J."/>
            <person name="Ruiz-Herrera J."/>
            <person name="Ruiz-Vazquez R."/>
            <person name="Sanz C."/>
            <person name="Schackwitz W."/>
            <person name="Schmutz J."/>
            <person name="Shahriari M."/>
            <person name="Shelest E."/>
            <person name="Silva-Franco F."/>
            <person name="Soanes D."/>
            <person name="Syed K."/>
            <person name="Tagua V.G."/>
            <person name="Talbot N.J."/>
            <person name="Thon M."/>
            <person name="De vries R.P."/>
            <person name="Wiebenga A."/>
            <person name="Yadav J.S."/>
            <person name="Braun E.L."/>
            <person name="Baker S."/>
            <person name="Garre V."/>
            <person name="Horwitz B."/>
            <person name="Torres-Martinez S."/>
            <person name="Idnurm A."/>
            <person name="Herrera-Estrella A."/>
            <person name="Gabaldon T."/>
            <person name="Grigoriev I.V."/>
        </authorList>
    </citation>
    <scope>NUCLEOTIDE SEQUENCE [LARGE SCALE GENOMIC DNA]</scope>
    <source>
        <strain evidence="6">NRRL 1555(-)</strain>
    </source>
</reference>
<name>A0A167K4S3_PHYB8</name>
<evidence type="ECO:0000313" key="5">
    <source>
        <dbReference type="EMBL" id="OAD67279.1"/>
    </source>
</evidence>
<accession>A0A167K4S3</accession>
<dbReference type="GeneID" id="28989550"/>
<dbReference type="InterPro" id="IPR036390">
    <property type="entry name" value="WH_DNA-bd_sf"/>
</dbReference>
<dbReference type="Proteomes" id="UP000077315">
    <property type="component" value="Unassembled WGS sequence"/>
</dbReference>
<dbReference type="PRINTS" id="PR00053">
    <property type="entry name" value="FORKHEAD"/>
</dbReference>
<dbReference type="SUPFAM" id="SSF46785">
    <property type="entry name" value="Winged helix' DNA-binding domain"/>
    <property type="match status" value="1"/>
</dbReference>
<gene>
    <name evidence="5" type="ORF">PHYBLDRAFT_118587</name>
</gene>
<dbReference type="InterPro" id="IPR018122">
    <property type="entry name" value="TF_fork_head_CS_1"/>
</dbReference>
<dbReference type="SMART" id="SM00339">
    <property type="entry name" value="FH"/>
    <property type="match status" value="1"/>
</dbReference>
<dbReference type="PROSITE" id="PS00658">
    <property type="entry name" value="FORK_HEAD_2"/>
    <property type="match status" value="1"/>
</dbReference>
<dbReference type="OrthoDB" id="5954824at2759"/>
<dbReference type="InterPro" id="IPR030456">
    <property type="entry name" value="TF_fork_head_CS_2"/>
</dbReference>
<evidence type="ECO:0000256" key="2">
    <source>
        <dbReference type="ARBA" id="ARBA00023242"/>
    </source>
</evidence>
<dbReference type="CDD" id="cd00059">
    <property type="entry name" value="FH_FOX"/>
    <property type="match status" value="1"/>
</dbReference>